<dbReference type="STRING" id="1499966.U14_02651"/>
<dbReference type="HOGENOM" id="CLU_680879_0_0_0"/>
<name>A0A081BLZ1_9BACT</name>
<dbReference type="GO" id="GO:0016757">
    <property type="term" value="F:glycosyltransferase activity"/>
    <property type="evidence" value="ECO:0007669"/>
    <property type="project" value="InterPro"/>
</dbReference>
<feature type="domain" description="Glycosyl transferase family 1" evidence="1">
    <location>
        <begin position="210"/>
        <end position="369"/>
    </location>
</feature>
<dbReference type="InterPro" id="IPR001296">
    <property type="entry name" value="Glyco_trans_1"/>
</dbReference>
<dbReference type="PANTHER" id="PTHR45947:SF3">
    <property type="entry name" value="SULFOQUINOVOSYL TRANSFERASE SQD2"/>
    <property type="match status" value="1"/>
</dbReference>
<gene>
    <name evidence="2" type="ORF">U14_02651</name>
</gene>
<proteinExistence type="predicted"/>
<dbReference type="SUPFAM" id="SSF53756">
    <property type="entry name" value="UDP-Glycosyltransferase/glycogen phosphorylase"/>
    <property type="match status" value="1"/>
</dbReference>
<dbReference type="Proteomes" id="UP000030700">
    <property type="component" value="Unassembled WGS sequence"/>
</dbReference>
<dbReference type="InterPro" id="IPR050194">
    <property type="entry name" value="Glycosyltransferase_grp1"/>
</dbReference>
<evidence type="ECO:0000313" key="3">
    <source>
        <dbReference type="Proteomes" id="UP000030700"/>
    </source>
</evidence>
<evidence type="ECO:0000313" key="2">
    <source>
        <dbReference type="EMBL" id="GAK51407.1"/>
    </source>
</evidence>
<keyword evidence="3" id="KW-1185">Reference proteome</keyword>
<dbReference type="Gene3D" id="3.40.50.2000">
    <property type="entry name" value="Glycogen Phosphorylase B"/>
    <property type="match status" value="2"/>
</dbReference>
<dbReference type="PANTHER" id="PTHR45947">
    <property type="entry name" value="SULFOQUINOVOSYL TRANSFERASE SQD2"/>
    <property type="match status" value="1"/>
</dbReference>
<organism evidence="2">
    <name type="scientific">Candidatus Moduliflexus flocculans</name>
    <dbReference type="NCBI Taxonomy" id="1499966"/>
    <lineage>
        <taxon>Bacteria</taxon>
        <taxon>Candidatus Moduliflexota</taxon>
        <taxon>Candidatus Moduliflexia</taxon>
        <taxon>Candidatus Moduliflexales</taxon>
        <taxon>Candidatus Moduliflexaceae</taxon>
    </lineage>
</organism>
<dbReference type="Pfam" id="PF00534">
    <property type="entry name" value="Glycos_transf_1"/>
    <property type="match status" value="1"/>
</dbReference>
<dbReference type="CDD" id="cd03801">
    <property type="entry name" value="GT4_PimA-like"/>
    <property type="match status" value="1"/>
</dbReference>
<dbReference type="EMBL" id="DF820457">
    <property type="protein sequence ID" value="GAK51407.1"/>
    <property type="molecule type" value="Genomic_DNA"/>
</dbReference>
<protein>
    <submittedName>
        <fullName evidence="2">N-acetylglucosaminyl-phosphatidylinositol biosynthetic protein</fullName>
    </submittedName>
</protein>
<sequence length="404" mass="46561">MKTLLNQNILLLNNQGLNESGGGVSMIEALVRHFSEKNAVTLISEGNEPSCTTGLFTNIKFVPQRFETRAVLWRFAPLLKALALRKSLRHLVADYDIVIAMDCRYAFALWKYCRRSLRAYISLSAIPIVAYLDSELTSQQHLVFAQYLLLERRAFHQAQISFVSSKTHLEEVKKYERLRVRPHVIYPFLETRSSCSQDERLREDAKQLLGLSGKIIVLTVARMTRLKNVEFIIDLATQITRDDVVFVVVGDGDHYRIIEQMIEQRGLSNRMRLFGRLENPCQCYQAADIYLHPSKYESFCCTIYEAMLSGLPVVFPKTASGYVSAFEELIEKEDALPLDFGNLNNVKEQLQHLIEKVELRQTMGTQARRKAESFAQDFPSYAEEVDRHIADIYETTTNRRKERM</sequence>
<dbReference type="AlphaFoldDB" id="A0A081BLZ1"/>
<evidence type="ECO:0000259" key="1">
    <source>
        <dbReference type="Pfam" id="PF00534"/>
    </source>
</evidence>
<accession>A0A081BLZ1</accession>
<reference evidence="2" key="1">
    <citation type="journal article" date="2015" name="PeerJ">
        <title>First genomic representation of candidate bacterial phylum KSB3 points to enhanced environmental sensing as a trigger of wastewater bulking.</title>
        <authorList>
            <person name="Sekiguchi Y."/>
            <person name="Ohashi A."/>
            <person name="Parks D.H."/>
            <person name="Yamauchi T."/>
            <person name="Tyson G.W."/>
            <person name="Hugenholtz P."/>
        </authorList>
    </citation>
    <scope>NUCLEOTIDE SEQUENCE [LARGE SCALE GENOMIC DNA]</scope>
</reference>